<evidence type="ECO:0000313" key="12">
    <source>
        <dbReference type="Proteomes" id="UP000594262"/>
    </source>
</evidence>
<keyword evidence="6 10" id="KW-0735">Signal-anchor</keyword>
<evidence type="ECO:0000256" key="7">
    <source>
        <dbReference type="ARBA" id="ARBA00022989"/>
    </source>
</evidence>
<dbReference type="GeneID" id="136800294"/>
<dbReference type="EnsemblMetazoa" id="CLYHEMT000633.1">
    <property type="protein sequence ID" value="CLYHEMP000633.1"/>
    <property type="gene ID" value="CLYHEMG000633"/>
</dbReference>
<evidence type="ECO:0000256" key="1">
    <source>
        <dbReference type="ARBA" id="ARBA00004323"/>
    </source>
</evidence>
<accession>A0A7M5UYR0</accession>
<dbReference type="Proteomes" id="UP000594262">
    <property type="component" value="Unplaced"/>
</dbReference>
<keyword evidence="7 10" id="KW-1133">Transmembrane helix</keyword>
<dbReference type="SUPFAM" id="SSF53448">
    <property type="entry name" value="Nucleotide-diphospho-sugar transferases"/>
    <property type="match status" value="1"/>
</dbReference>
<dbReference type="PANTHER" id="PTHR11214:SF365">
    <property type="entry name" value="HEXOSYLTRANSFERASE"/>
    <property type="match status" value="1"/>
</dbReference>
<dbReference type="Gene3D" id="3.90.550.50">
    <property type="match status" value="1"/>
</dbReference>
<evidence type="ECO:0000256" key="6">
    <source>
        <dbReference type="ARBA" id="ARBA00022968"/>
    </source>
</evidence>
<dbReference type="GO" id="GO:0006493">
    <property type="term" value="P:protein O-linked glycosylation"/>
    <property type="evidence" value="ECO:0007669"/>
    <property type="project" value="TreeGrafter"/>
</dbReference>
<dbReference type="GO" id="GO:0000139">
    <property type="term" value="C:Golgi membrane"/>
    <property type="evidence" value="ECO:0007669"/>
    <property type="project" value="UniProtKB-SubCell"/>
</dbReference>
<protein>
    <recommendedName>
        <fullName evidence="10">Hexosyltransferase</fullName>
        <ecNumber evidence="10">2.4.1.-</ecNumber>
    </recommendedName>
</protein>
<evidence type="ECO:0000256" key="5">
    <source>
        <dbReference type="ARBA" id="ARBA00022692"/>
    </source>
</evidence>
<comment type="subcellular location">
    <subcellularLocation>
        <location evidence="1 10">Golgi apparatus membrane</location>
        <topology evidence="1 10">Single-pass type II membrane protein</topology>
    </subcellularLocation>
</comment>
<evidence type="ECO:0000256" key="9">
    <source>
        <dbReference type="ARBA" id="ARBA00023136"/>
    </source>
</evidence>
<evidence type="ECO:0000256" key="2">
    <source>
        <dbReference type="ARBA" id="ARBA00008661"/>
    </source>
</evidence>
<comment type="similarity">
    <text evidence="2 10">Belongs to the glycosyltransferase 31 family.</text>
</comment>
<keyword evidence="8 10" id="KW-0333">Golgi apparatus</keyword>
<dbReference type="InterPro" id="IPR002659">
    <property type="entry name" value="Glyco_trans_31"/>
</dbReference>
<evidence type="ECO:0000256" key="8">
    <source>
        <dbReference type="ARBA" id="ARBA00023034"/>
    </source>
</evidence>
<dbReference type="RefSeq" id="XP_066913021.1">
    <property type="nucleotide sequence ID" value="XM_067056920.1"/>
</dbReference>
<dbReference type="Pfam" id="PF01762">
    <property type="entry name" value="Galactosyl_T"/>
    <property type="match status" value="1"/>
</dbReference>
<evidence type="ECO:0000256" key="10">
    <source>
        <dbReference type="RuleBase" id="RU363063"/>
    </source>
</evidence>
<sequence>MRPNKSVLTLMGFFFTSLILFIHWYNTSKHKSVPDYVTLAQKHIFQHLQQVEHQKKMKHKNQTKMAKKREDDVIKFIQTVHAQMSHLNKTLRSLHQWNDYQEYRKKLNFISQQDHKNNPHVLKDEVLLDCNKEYDVIFLVTSFAKHFERRTWIRSSWGLGTTWLNKKNWKVIFNVGSMKHDAAVISAQLQKEAERYKDLLILDVPEDFHKLSLKVMVALQWVYQKFKFKFILKTDDDTFIHVDRVTHILQHGWSNEHFIGHAMRGQPPERNKGRYGVSLKEWPHKTYDAYCSGGGYFLSQSIIGRMIPHFDWETPLKIDDAYIGHLVKKAGGRPLHAPQHFLMWNDHCTYTPTFLVSHPAKTSGCRDFFTSKTFLEMGKTKQHKYENETSFFSYQQKMKKKRNKN</sequence>
<name>A0A7M5UYR0_9CNID</name>
<keyword evidence="9 10" id="KW-0472">Membrane</keyword>
<evidence type="ECO:0000256" key="4">
    <source>
        <dbReference type="ARBA" id="ARBA00022679"/>
    </source>
</evidence>
<keyword evidence="4" id="KW-0808">Transferase</keyword>
<feature type="transmembrane region" description="Helical" evidence="10">
    <location>
        <begin position="7"/>
        <end position="25"/>
    </location>
</feature>
<proteinExistence type="inferred from homology"/>
<dbReference type="EC" id="2.4.1.-" evidence="10"/>
<dbReference type="InterPro" id="IPR029044">
    <property type="entry name" value="Nucleotide-diphossugar_trans"/>
</dbReference>
<evidence type="ECO:0000256" key="3">
    <source>
        <dbReference type="ARBA" id="ARBA00022676"/>
    </source>
</evidence>
<keyword evidence="12" id="KW-1185">Reference proteome</keyword>
<dbReference type="AlphaFoldDB" id="A0A7M5UYR0"/>
<organism evidence="11 12">
    <name type="scientific">Clytia hemisphaerica</name>
    <dbReference type="NCBI Taxonomy" id="252671"/>
    <lineage>
        <taxon>Eukaryota</taxon>
        <taxon>Metazoa</taxon>
        <taxon>Cnidaria</taxon>
        <taxon>Hydrozoa</taxon>
        <taxon>Hydroidolina</taxon>
        <taxon>Leptothecata</taxon>
        <taxon>Obeliida</taxon>
        <taxon>Clytiidae</taxon>
        <taxon>Clytia</taxon>
    </lineage>
</organism>
<dbReference type="GO" id="GO:0016758">
    <property type="term" value="F:hexosyltransferase activity"/>
    <property type="evidence" value="ECO:0007669"/>
    <property type="project" value="InterPro"/>
</dbReference>
<keyword evidence="3 10" id="KW-0328">Glycosyltransferase</keyword>
<dbReference type="PANTHER" id="PTHR11214">
    <property type="entry name" value="BETA-1,3-N-ACETYLGLUCOSAMINYLTRANSFERASE"/>
    <property type="match status" value="1"/>
</dbReference>
<reference evidence="11" key="1">
    <citation type="submission" date="2021-01" db="UniProtKB">
        <authorList>
            <consortium name="EnsemblMetazoa"/>
        </authorList>
    </citation>
    <scope>IDENTIFICATION</scope>
</reference>
<keyword evidence="5 10" id="KW-0812">Transmembrane</keyword>
<dbReference type="OrthoDB" id="2139606at2759"/>
<evidence type="ECO:0000313" key="11">
    <source>
        <dbReference type="EnsemblMetazoa" id="CLYHEMP000633.1"/>
    </source>
</evidence>